<comment type="caution">
    <text evidence="18">The sequence shown here is derived from an EMBL/GenBank/DDBJ whole genome shotgun (WGS) entry which is preliminary data.</text>
</comment>
<gene>
    <name evidence="18" type="ORF">PoB_007512900</name>
</gene>
<dbReference type="FunFam" id="3.40.50.300:FF:002141">
    <property type="entry name" value="Dynein heavy chain"/>
    <property type="match status" value="1"/>
</dbReference>
<keyword evidence="6" id="KW-0067">ATP-binding</keyword>
<dbReference type="InterPro" id="IPR027417">
    <property type="entry name" value="P-loop_NTPase"/>
</dbReference>
<dbReference type="PANTHER" id="PTHR22878">
    <property type="entry name" value="DYNEIN HEAVY CHAIN 6, AXONEMAL-LIKE-RELATED"/>
    <property type="match status" value="1"/>
</dbReference>
<keyword evidence="4" id="KW-0493">Microtubule</keyword>
<sequence length="1342" mass="153738">MDPWERILQSFRFDRGVSFFKMLVPTVDTTRFGYLLERFLSVNRPVLLTGSTGVGKSVIARDLLEHISDRSKYMSFFINFSAQTSSNRTQEMIEGKLEKRRKNVIGAPKGRQVIFLIDDINMPKLDTYGSQPPIELLRQYLDFGGLYDRETMSWREIQAIIGGFFLDFKRNVRTMAEPIVSASVDLYFRLSTDLLPTPAKSHYVFNLRDLSKVVQGILQADAGTFREKIHIIRLFIHETQRVFHDRLINKEDKFYFHRLMSEICEKYFCEVIEPSVFVEHPILFGNFLHPTVAPEERVYEDLTNMMKLKNVLGDYLDDLNFTSSKEMRLVFFLDAVEHITRLVRMIQQERGNALLVGVGGTGKQSLTRLSAHICAYQCFQIELSRGYDYSSFHEDLKKLYDFAGVQNKPTVFLFTDTQIVVEEFLEDINNILNSGEVPNLFEPDEYEKLIIGCRPGAKDVGIPEGNRDAIYDFCIHRVRNNLHIVLCMSPVGSAFRSRCRMFPSLVNCCTIDWFIEWPREALLGVAQTFFRPVDLGCSEAIKESVSMMCVEIHVSVTEMAEKFYNELKRRYYTTPTSYLELITLYLSMVEHKAHVIKKMKSRVANGLDKLFQTNELVDSMKKELVKLEPELKLKSADTLALMERLRIDQEKADAVSNSDRSYLSFLHNLQTVHFVEDFTQPNVQKVIAVEEAKAKEKADETQAIADDAQRDLNEAMPALEAAVKALDALDKNDISEIRVFTKPPELVQTVLEAVAILLGNNLAEAQAVLDEVMAVLREKQDSLADVERQIANLQAVYKKSVAEKKNLEAVMALTAARLKRSSKLTAALADEQVRWEESVAEFTVQLNNVVGDVFIAAACVAYYGAFTATYRYQLVLDWTKRLEELSIPVTPGLTLVSVLADNYAIRQWNADGLPRDQVSTENAILVTRGRRWPLMIDPQEQANRWIRNKEAAFRLKVVKMTDSNFLRTLEACIRTGVPVLLEDVGETLDPALEPVLLKQTFIQGGRLLIRLGDSDIDYDKNFRFYMTTKLSNPTYLPEVCIKVTIINFTVTKKGLEDQLLSDVVSLERPDLEEQRNDLISRINADKNQLKEIEDKILRLLFESEGNILDNEELIDTLNESKLTSATIKQRLEEAETTEELITVAREKYRCVAERGSVMYFVVADMGEVDPMYQFSLKYFKQQLTPRPDDLEYMPLHTWKMACELHAGFERFQNIHTDLSRVPMTVKIGMFETKVNRPPKGAQYAEDETTWDDRLTSFEKLMFVKVFKEERTTFAVTEFVADNLGEQFVESPPVALPELYDSMTNVTPLVFVLSTGSDPMGAFLRFAKERGLLERYFTLTSLN</sequence>
<comment type="subcellular location">
    <subcellularLocation>
        <location evidence="1">Cytoplasm</location>
        <location evidence="1">Cytoskeleton</location>
        <location evidence="1">Cilium axoneme</location>
    </subcellularLocation>
</comment>
<evidence type="ECO:0000256" key="8">
    <source>
        <dbReference type="ARBA" id="ARBA00023054"/>
    </source>
</evidence>
<evidence type="ECO:0000256" key="2">
    <source>
        <dbReference type="ARBA" id="ARBA00008887"/>
    </source>
</evidence>
<dbReference type="Gene3D" id="1.20.920.30">
    <property type="match status" value="1"/>
</dbReference>
<dbReference type="Pfam" id="PF12775">
    <property type="entry name" value="AAA_7"/>
    <property type="match status" value="1"/>
</dbReference>
<dbReference type="GO" id="GO:0005874">
    <property type="term" value="C:microtubule"/>
    <property type="evidence" value="ECO:0007669"/>
    <property type="project" value="UniProtKB-KW"/>
</dbReference>
<keyword evidence="3" id="KW-0963">Cytoplasm</keyword>
<dbReference type="InterPro" id="IPR026983">
    <property type="entry name" value="DHC"/>
</dbReference>
<dbReference type="InterPro" id="IPR035706">
    <property type="entry name" value="AAA_9"/>
</dbReference>
<dbReference type="GO" id="GO:0051959">
    <property type="term" value="F:dynein light intermediate chain binding"/>
    <property type="evidence" value="ECO:0007669"/>
    <property type="project" value="InterPro"/>
</dbReference>
<evidence type="ECO:0000256" key="6">
    <source>
        <dbReference type="ARBA" id="ARBA00022840"/>
    </source>
</evidence>
<dbReference type="Gene3D" id="6.10.140.1060">
    <property type="match status" value="1"/>
</dbReference>
<evidence type="ECO:0000256" key="7">
    <source>
        <dbReference type="ARBA" id="ARBA00023017"/>
    </source>
</evidence>
<keyword evidence="12" id="KW-0966">Cell projection</keyword>
<dbReference type="FunFam" id="3.40.50.300:FF:001145">
    <property type="entry name" value="Putative dynein heavy chain"/>
    <property type="match status" value="1"/>
</dbReference>
<comment type="similarity">
    <text evidence="2">Belongs to the dynein heavy chain family.</text>
</comment>
<dbReference type="GO" id="GO:0005524">
    <property type="term" value="F:ATP binding"/>
    <property type="evidence" value="ECO:0007669"/>
    <property type="project" value="UniProtKB-KW"/>
</dbReference>
<keyword evidence="10" id="KW-0505">Motor protein</keyword>
<evidence type="ECO:0000259" key="14">
    <source>
        <dbReference type="Pfam" id="PF12777"/>
    </source>
</evidence>
<evidence type="ECO:0000313" key="18">
    <source>
        <dbReference type="EMBL" id="GFO48624.1"/>
    </source>
</evidence>
<dbReference type="FunFam" id="1.20.920.30:FF:000005">
    <property type="entry name" value="Dynein, axonemal, heavy chain 2"/>
    <property type="match status" value="1"/>
</dbReference>
<evidence type="ECO:0000256" key="4">
    <source>
        <dbReference type="ARBA" id="ARBA00022701"/>
    </source>
</evidence>
<evidence type="ECO:0000259" key="16">
    <source>
        <dbReference type="Pfam" id="PF12781"/>
    </source>
</evidence>
<dbReference type="GO" id="GO:0045505">
    <property type="term" value="F:dynein intermediate chain binding"/>
    <property type="evidence" value="ECO:0007669"/>
    <property type="project" value="InterPro"/>
</dbReference>
<feature type="domain" description="Dynein heavy chain AAA module D4" evidence="15">
    <location>
        <begin position="327"/>
        <end position="587"/>
    </location>
</feature>
<evidence type="ECO:0000256" key="10">
    <source>
        <dbReference type="ARBA" id="ARBA00023175"/>
    </source>
</evidence>
<feature type="domain" description="Dynein heavy chain 3 AAA+ lid" evidence="17">
    <location>
        <begin position="180"/>
        <end position="274"/>
    </location>
</feature>
<dbReference type="Pfam" id="PF12777">
    <property type="entry name" value="MT"/>
    <property type="match status" value="2"/>
</dbReference>
<proteinExistence type="inferred from homology"/>
<evidence type="ECO:0000256" key="11">
    <source>
        <dbReference type="ARBA" id="ARBA00023212"/>
    </source>
</evidence>
<dbReference type="InterPro" id="IPR041589">
    <property type="entry name" value="DNAH3_AAA_lid_1"/>
</dbReference>
<dbReference type="Gene3D" id="3.40.50.300">
    <property type="entry name" value="P-loop containing nucleotide triphosphate hydrolases"/>
    <property type="match status" value="3"/>
</dbReference>
<dbReference type="EMBL" id="BLXT01008440">
    <property type="protein sequence ID" value="GFO48624.1"/>
    <property type="molecule type" value="Genomic_DNA"/>
</dbReference>
<keyword evidence="7" id="KW-0243">Dynein</keyword>
<accession>A0AAV4DWQ1</accession>
<dbReference type="InterPro" id="IPR024743">
    <property type="entry name" value="Dynein_HC_stalk"/>
</dbReference>
<keyword evidence="9" id="KW-0969">Cilium</keyword>
<dbReference type="Pfam" id="PF12780">
    <property type="entry name" value="AAA_8"/>
    <property type="match status" value="1"/>
</dbReference>
<protein>
    <submittedName>
        <fullName evidence="18">Dynein heavy chain 6, axonemal-like</fullName>
    </submittedName>
</protein>
<organism evidence="18 19">
    <name type="scientific">Plakobranchus ocellatus</name>
    <dbReference type="NCBI Taxonomy" id="259542"/>
    <lineage>
        <taxon>Eukaryota</taxon>
        <taxon>Metazoa</taxon>
        <taxon>Spiralia</taxon>
        <taxon>Lophotrochozoa</taxon>
        <taxon>Mollusca</taxon>
        <taxon>Gastropoda</taxon>
        <taxon>Heterobranchia</taxon>
        <taxon>Euthyneura</taxon>
        <taxon>Panpulmonata</taxon>
        <taxon>Sacoglossa</taxon>
        <taxon>Placobranchoidea</taxon>
        <taxon>Plakobranchidae</taxon>
        <taxon>Plakobranchus</taxon>
    </lineage>
</organism>
<evidence type="ECO:0000256" key="5">
    <source>
        <dbReference type="ARBA" id="ARBA00022741"/>
    </source>
</evidence>
<dbReference type="GO" id="GO:0030286">
    <property type="term" value="C:dynein complex"/>
    <property type="evidence" value="ECO:0007669"/>
    <property type="project" value="UniProtKB-KW"/>
</dbReference>
<keyword evidence="5" id="KW-0547">Nucleotide-binding</keyword>
<dbReference type="Gene3D" id="1.20.920.20">
    <property type="match status" value="2"/>
</dbReference>
<dbReference type="Pfam" id="PF17857">
    <property type="entry name" value="AAA_lid_1"/>
    <property type="match status" value="1"/>
</dbReference>
<evidence type="ECO:0000259" key="17">
    <source>
        <dbReference type="Pfam" id="PF17857"/>
    </source>
</evidence>
<dbReference type="Pfam" id="PF12781">
    <property type="entry name" value="AAA_9"/>
    <property type="match status" value="1"/>
</dbReference>
<evidence type="ECO:0000256" key="3">
    <source>
        <dbReference type="ARBA" id="ARBA00022490"/>
    </source>
</evidence>
<dbReference type="InterPro" id="IPR024317">
    <property type="entry name" value="Dynein_heavy_chain_D4_dom"/>
</dbReference>
<feature type="domain" description="Dynein heavy chain ATP-binding dynein motor region" evidence="16">
    <location>
        <begin position="906"/>
        <end position="1127"/>
    </location>
</feature>
<dbReference type="SUPFAM" id="SSF52540">
    <property type="entry name" value="P-loop containing nucleoside triphosphate hydrolases"/>
    <property type="match status" value="2"/>
</dbReference>
<dbReference type="PANTHER" id="PTHR22878:SF68">
    <property type="entry name" value="DYNEIN HEAVY CHAIN 6, AXONEMAL-LIKE"/>
    <property type="match status" value="1"/>
</dbReference>
<feature type="domain" description="Dynein heavy chain coiled coil stalk" evidence="14">
    <location>
        <begin position="686"/>
        <end position="758"/>
    </location>
</feature>
<evidence type="ECO:0000256" key="9">
    <source>
        <dbReference type="ARBA" id="ARBA00023069"/>
    </source>
</evidence>
<dbReference type="GO" id="GO:0007018">
    <property type="term" value="P:microtubule-based movement"/>
    <property type="evidence" value="ECO:0007669"/>
    <property type="project" value="InterPro"/>
</dbReference>
<evidence type="ECO:0000256" key="13">
    <source>
        <dbReference type="SAM" id="Coils"/>
    </source>
</evidence>
<feature type="domain" description="Dynein heavy chain coiled coil stalk" evidence="14">
    <location>
        <begin position="762"/>
        <end position="875"/>
    </location>
</feature>
<reference evidence="18 19" key="1">
    <citation type="journal article" date="2021" name="Elife">
        <title>Chloroplast acquisition without the gene transfer in kleptoplastic sea slugs, Plakobranchus ocellatus.</title>
        <authorList>
            <person name="Maeda T."/>
            <person name="Takahashi S."/>
            <person name="Yoshida T."/>
            <person name="Shimamura S."/>
            <person name="Takaki Y."/>
            <person name="Nagai Y."/>
            <person name="Toyoda A."/>
            <person name="Suzuki Y."/>
            <person name="Arimoto A."/>
            <person name="Ishii H."/>
            <person name="Satoh N."/>
            <person name="Nishiyama T."/>
            <person name="Hasebe M."/>
            <person name="Maruyama T."/>
            <person name="Minagawa J."/>
            <person name="Obokata J."/>
            <person name="Shigenobu S."/>
        </authorList>
    </citation>
    <scope>NUCLEOTIDE SEQUENCE [LARGE SCALE GENOMIC DNA]</scope>
</reference>
<dbReference type="GO" id="GO:0005930">
    <property type="term" value="C:axoneme"/>
    <property type="evidence" value="ECO:0007669"/>
    <property type="project" value="UniProtKB-SubCell"/>
</dbReference>
<dbReference type="Gene3D" id="1.10.8.1220">
    <property type="match status" value="1"/>
</dbReference>
<evidence type="ECO:0000313" key="19">
    <source>
        <dbReference type="Proteomes" id="UP000735302"/>
    </source>
</evidence>
<evidence type="ECO:0000256" key="12">
    <source>
        <dbReference type="ARBA" id="ARBA00023273"/>
    </source>
</evidence>
<name>A0AAV4DWQ1_9GAST</name>
<dbReference type="Proteomes" id="UP000735302">
    <property type="component" value="Unassembled WGS sequence"/>
</dbReference>
<keyword evidence="11" id="KW-0206">Cytoskeleton</keyword>
<feature type="coiled-coil region" evidence="13">
    <location>
        <begin position="769"/>
        <end position="810"/>
    </location>
</feature>
<evidence type="ECO:0000259" key="15">
    <source>
        <dbReference type="Pfam" id="PF12780"/>
    </source>
</evidence>
<evidence type="ECO:0000256" key="1">
    <source>
        <dbReference type="ARBA" id="ARBA00004430"/>
    </source>
</evidence>
<keyword evidence="19" id="KW-1185">Reference proteome</keyword>
<keyword evidence="8 13" id="KW-0175">Coiled coil</keyword>